<feature type="transmembrane region" description="Helical" evidence="1">
    <location>
        <begin position="6"/>
        <end position="26"/>
    </location>
</feature>
<protein>
    <submittedName>
        <fullName evidence="2">Uncharacterized protein</fullName>
    </submittedName>
</protein>
<dbReference type="OrthoDB" id="2964736at2"/>
<reference evidence="2 3" key="1">
    <citation type="submission" date="2016-10" db="EMBL/GenBank/DDBJ databases">
        <authorList>
            <person name="de Groot N.N."/>
        </authorList>
    </citation>
    <scope>NUCLEOTIDE SEQUENCE [LARGE SCALE GENOMIC DNA]</scope>
    <source>
        <strain evidence="2 3">IBRC-M 10780</strain>
    </source>
</reference>
<dbReference type="EMBL" id="FOHE01000001">
    <property type="protein sequence ID" value="SES64492.1"/>
    <property type="molecule type" value="Genomic_DNA"/>
</dbReference>
<proteinExistence type="predicted"/>
<dbReference type="AlphaFoldDB" id="A0A1H9Y6V3"/>
<evidence type="ECO:0000256" key="1">
    <source>
        <dbReference type="SAM" id="Phobius"/>
    </source>
</evidence>
<keyword evidence="3" id="KW-1185">Reference proteome</keyword>
<dbReference type="InterPro" id="IPR048147">
    <property type="entry name" value="CBO0543-like"/>
</dbReference>
<accession>A0A1H9Y6V3</accession>
<dbReference type="Proteomes" id="UP000198618">
    <property type="component" value="Unassembled WGS sequence"/>
</dbReference>
<organism evidence="2 3">
    <name type="scientific">Oceanobacillus limi</name>
    <dbReference type="NCBI Taxonomy" id="930131"/>
    <lineage>
        <taxon>Bacteria</taxon>
        <taxon>Bacillati</taxon>
        <taxon>Bacillota</taxon>
        <taxon>Bacilli</taxon>
        <taxon>Bacillales</taxon>
        <taxon>Bacillaceae</taxon>
        <taxon>Oceanobacillus</taxon>
    </lineage>
</organism>
<keyword evidence="1" id="KW-1133">Transmembrane helix</keyword>
<dbReference type="NCBIfam" id="NF041644">
    <property type="entry name" value="CBO0543_fam"/>
    <property type="match status" value="1"/>
</dbReference>
<dbReference type="STRING" id="930131.SAMN05216389_101225"/>
<keyword evidence="1" id="KW-0812">Transmembrane</keyword>
<sequence>MSQDIIHYIILFSAITINGMGCMYILRKNVKRYGMIFFLSILAAIILCLLFYWMGFYRYVLPIQHVLPAVAISFSFLVLLVIRYRPRNNTFPFFFILTTSIFSIEVLLKDYVGFIHFRNGWDYWDSYSLYWVYARLFNHIGVYLVPFEFRNPVDHNKKMYWWLFYLLIVYFCVGVYVLHKGWDHFF</sequence>
<feature type="transmembrane region" description="Helical" evidence="1">
    <location>
        <begin position="128"/>
        <end position="147"/>
    </location>
</feature>
<feature type="transmembrane region" description="Helical" evidence="1">
    <location>
        <begin position="33"/>
        <end position="54"/>
    </location>
</feature>
<dbReference type="RefSeq" id="WP_090865953.1">
    <property type="nucleotide sequence ID" value="NZ_FOHE01000001.1"/>
</dbReference>
<gene>
    <name evidence="2" type="ORF">SAMN05216389_101225</name>
</gene>
<feature type="transmembrane region" description="Helical" evidence="1">
    <location>
        <begin position="66"/>
        <end position="84"/>
    </location>
</feature>
<evidence type="ECO:0000313" key="3">
    <source>
        <dbReference type="Proteomes" id="UP000198618"/>
    </source>
</evidence>
<feature type="transmembrane region" description="Helical" evidence="1">
    <location>
        <begin position="159"/>
        <end position="178"/>
    </location>
</feature>
<evidence type="ECO:0000313" key="2">
    <source>
        <dbReference type="EMBL" id="SES64492.1"/>
    </source>
</evidence>
<keyword evidence="1" id="KW-0472">Membrane</keyword>
<feature type="transmembrane region" description="Helical" evidence="1">
    <location>
        <begin position="91"/>
        <end position="108"/>
    </location>
</feature>
<name>A0A1H9Y6V3_9BACI</name>